<dbReference type="GO" id="GO:0046872">
    <property type="term" value="F:metal ion binding"/>
    <property type="evidence" value="ECO:0007669"/>
    <property type="project" value="InterPro"/>
</dbReference>
<dbReference type="GO" id="GO:0003993">
    <property type="term" value="F:acid phosphatase activity"/>
    <property type="evidence" value="ECO:0007669"/>
    <property type="project" value="InterPro"/>
</dbReference>
<dbReference type="Gene3D" id="2.60.40.380">
    <property type="entry name" value="Purple acid phosphatase-like, N-terminal"/>
    <property type="match status" value="1"/>
</dbReference>
<dbReference type="EMBL" id="LT608328">
    <property type="protein sequence ID" value="SCM57604.1"/>
    <property type="molecule type" value="Genomic_DNA"/>
</dbReference>
<feature type="chain" id="PRO_5009603877" evidence="2">
    <location>
        <begin position="19"/>
        <end position="388"/>
    </location>
</feature>
<feature type="signal peptide" evidence="2">
    <location>
        <begin position="1"/>
        <end position="18"/>
    </location>
</feature>
<accession>A0A1G4G6T9</accession>
<dbReference type="InterPro" id="IPR004843">
    <property type="entry name" value="Calcineurin-like_PHP"/>
</dbReference>
<evidence type="ECO:0000256" key="2">
    <source>
        <dbReference type="SAM" id="SignalP"/>
    </source>
</evidence>
<sequence>MRKIFFLLFLSLPLLLFCQEIEISHGPYLQKMGENEVTIIWTTNKDALSWVELAPKGDDSFYAYERPRYYDTAFGSKRVGRLHRVTINGLDPGTEYRYRIFSKEVLSYQGHRVLYGNVAASDVYRQAPFAFRTLDRKKTQLRFKVVNDIHGKNENLLKMLEGTGRSNTDLVIFNGDMVSMLNDPEEIFTRFMDTSVNIFAKEVPIFLARGNHETRGKGGVDLYNYFPTTSGQFYYCFQDGPVFFLVLDGGEDKPDSDIEYSELAHFDDYRTRQAEWLKKVVASEEFRQAPFRVVIMHIPPTASTWHGTRDVMEKLIPVLNGSDIDVMLCGHTHNYRFIGKGEEPGINFPILINDDETWLDVEVDSEIRITQKEMSGNPLKQHHFKRLR</sequence>
<evidence type="ECO:0000259" key="4">
    <source>
        <dbReference type="Pfam" id="PF16656"/>
    </source>
</evidence>
<dbReference type="InterPro" id="IPR039331">
    <property type="entry name" value="PAPs-like"/>
</dbReference>
<evidence type="ECO:0000313" key="5">
    <source>
        <dbReference type="EMBL" id="SCM57604.1"/>
    </source>
</evidence>
<dbReference type="InterPro" id="IPR008963">
    <property type="entry name" value="Purple_acid_Pase-like_N"/>
</dbReference>
<dbReference type="Pfam" id="PF00149">
    <property type="entry name" value="Metallophos"/>
    <property type="match status" value="1"/>
</dbReference>
<dbReference type="PANTHER" id="PTHR22953:SF153">
    <property type="entry name" value="PURPLE ACID PHOSPHATASE"/>
    <property type="match status" value="1"/>
</dbReference>
<organism evidence="5 6">
    <name type="scientific">Petrimonas mucosa</name>
    <dbReference type="NCBI Taxonomy" id="1642646"/>
    <lineage>
        <taxon>Bacteria</taxon>
        <taxon>Pseudomonadati</taxon>
        <taxon>Bacteroidota</taxon>
        <taxon>Bacteroidia</taxon>
        <taxon>Bacteroidales</taxon>
        <taxon>Dysgonomonadaceae</taxon>
        <taxon>Petrimonas</taxon>
    </lineage>
</organism>
<dbReference type="STRING" id="1642646.ING2E5A_1420"/>
<dbReference type="KEGG" id="pmuc:ING2E5A_1420"/>
<dbReference type="Gene3D" id="3.60.21.10">
    <property type="match status" value="1"/>
</dbReference>
<keyword evidence="6" id="KW-1185">Reference proteome</keyword>
<dbReference type="SUPFAM" id="SSF49363">
    <property type="entry name" value="Purple acid phosphatase, N-terminal domain"/>
    <property type="match status" value="1"/>
</dbReference>
<dbReference type="Pfam" id="PF16656">
    <property type="entry name" value="Pur_ac_phosph_N"/>
    <property type="match status" value="1"/>
</dbReference>
<dbReference type="PANTHER" id="PTHR22953">
    <property type="entry name" value="ACID PHOSPHATASE RELATED"/>
    <property type="match status" value="1"/>
</dbReference>
<name>A0A1G4G6T9_9BACT</name>
<gene>
    <name evidence="5" type="ORF">ING2E5A_1420</name>
</gene>
<evidence type="ECO:0000256" key="1">
    <source>
        <dbReference type="ARBA" id="ARBA00022729"/>
    </source>
</evidence>
<dbReference type="Proteomes" id="UP000178485">
    <property type="component" value="Chromosome i"/>
</dbReference>
<dbReference type="AlphaFoldDB" id="A0A1G4G6T9"/>
<dbReference type="InterPro" id="IPR015914">
    <property type="entry name" value="PAPs_N"/>
</dbReference>
<reference evidence="5 6" key="1">
    <citation type="submission" date="2016-08" db="EMBL/GenBank/DDBJ databases">
        <authorList>
            <person name="Seilhamer J.J."/>
        </authorList>
    </citation>
    <scope>NUCLEOTIDE SEQUENCE [LARGE SCALE GENOMIC DNA]</scope>
    <source>
        <strain evidence="5">ING2-E5A</strain>
    </source>
</reference>
<protein>
    <submittedName>
        <fullName evidence="5">Metallophosphoesterase</fullName>
    </submittedName>
</protein>
<dbReference type="InterPro" id="IPR029052">
    <property type="entry name" value="Metallo-depent_PP-like"/>
</dbReference>
<evidence type="ECO:0000259" key="3">
    <source>
        <dbReference type="Pfam" id="PF00149"/>
    </source>
</evidence>
<feature type="domain" description="Purple acid phosphatase N-terminal" evidence="4">
    <location>
        <begin position="34"/>
        <end position="104"/>
    </location>
</feature>
<keyword evidence="1 2" id="KW-0732">Signal</keyword>
<evidence type="ECO:0000313" key="6">
    <source>
        <dbReference type="Proteomes" id="UP000178485"/>
    </source>
</evidence>
<dbReference type="SUPFAM" id="SSF56300">
    <property type="entry name" value="Metallo-dependent phosphatases"/>
    <property type="match status" value="1"/>
</dbReference>
<proteinExistence type="predicted"/>
<feature type="domain" description="Calcineurin-like phosphoesterase" evidence="3">
    <location>
        <begin position="141"/>
        <end position="335"/>
    </location>
</feature>